<dbReference type="InterPro" id="IPR010562">
    <property type="entry name" value="Haemolymph_juvenile_hormone-bd"/>
</dbReference>
<dbReference type="Proteomes" id="UP000494040">
    <property type="component" value="Unassembled WGS sequence"/>
</dbReference>
<dbReference type="InterPro" id="IPR038606">
    <property type="entry name" value="To_sf"/>
</dbReference>
<dbReference type="AlphaFoldDB" id="A0A8I6RLJ4"/>
<keyword evidence="2" id="KW-0090">Biological rhythms</keyword>
<protein>
    <submittedName>
        <fullName evidence="5">Uncharacterized protein</fullName>
    </submittedName>
</protein>
<evidence type="ECO:0000256" key="3">
    <source>
        <dbReference type="ARBA" id="ARBA00060902"/>
    </source>
</evidence>
<comment type="similarity">
    <text evidence="3">Belongs to the TO family.</text>
</comment>
<sequence>MIKFAIIALAASQVLGQGGKDQIPICSVKDKELSKCLLAAFRRVHPYLVKGIPKLGVFPIDPLHIDLLDLSNAPGKTLNVRHKFMDVDIEGLASADIMRARYDIKKQEVDIDATMKKPFILRGKYQSIGKVLSLPIRGSGRFNITLHNLKSVLKMKGHEVMKNGKKYAHVDVVTFPFQVDKMELYFEDLFKGNKQISDTLNNILNENWMPILDDMKESFEEAIGSAFQQISNRALSKVPLNELLKDV</sequence>
<feature type="chain" id="PRO_5035266305" evidence="4">
    <location>
        <begin position="17"/>
        <end position="247"/>
    </location>
</feature>
<dbReference type="SMART" id="SM00700">
    <property type="entry name" value="JHBP"/>
    <property type="match status" value="1"/>
</dbReference>
<reference evidence="5" key="1">
    <citation type="submission" date="2022-01" db="UniProtKB">
        <authorList>
            <consortium name="EnsemblMetazoa"/>
        </authorList>
    </citation>
    <scope>IDENTIFICATION</scope>
</reference>
<evidence type="ECO:0000313" key="6">
    <source>
        <dbReference type="Proteomes" id="UP000494040"/>
    </source>
</evidence>
<accession>A0A8I6RLJ4</accession>
<dbReference type="FunFam" id="3.15.10.30:FF:000001">
    <property type="entry name" value="Takeout-like protein 1"/>
    <property type="match status" value="1"/>
</dbReference>
<dbReference type="PANTHER" id="PTHR11008:SF40">
    <property type="entry name" value="PROTEIN TAKEOUT"/>
    <property type="match status" value="1"/>
</dbReference>
<evidence type="ECO:0000256" key="2">
    <source>
        <dbReference type="ARBA" id="ARBA00023108"/>
    </source>
</evidence>
<dbReference type="OrthoDB" id="8186595at2759"/>
<feature type="signal peptide" evidence="4">
    <location>
        <begin position="1"/>
        <end position="16"/>
    </location>
</feature>
<evidence type="ECO:0000256" key="4">
    <source>
        <dbReference type="SAM" id="SignalP"/>
    </source>
</evidence>
<keyword evidence="6" id="KW-1185">Reference proteome</keyword>
<dbReference type="GO" id="GO:0005615">
    <property type="term" value="C:extracellular space"/>
    <property type="evidence" value="ECO:0007669"/>
    <property type="project" value="TreeGrafter"/>
</dbReference>
<dbReference type="GeneID" id="106663756"/>
<dbReference type="RefSeq" id="XP_014244330.1">
    <property type="nucleotide sequence ID" value="XM_014388844.2"/>
</dbReference>
<dbReference type="Pfam" id="PF06585">
    <property type="entry name" value="JHBP"/>
    <property type="match status" value="1"/>
</dbReference>
<dbReference type="GO" id="GO:0007623">
    <property type="term" value="P:circadian rhythm"/>
    <property type="evidence" value="ECO:0007669"/>
    <property type="project" value="UniProtKB-ARBA"/>
</dbReference>
<name>A0A8I6RLJ4_CIMLE</name>
<dbReference type="EnsemblMetazoa" id="XM_014388844.2">
    <property type="protein sequence ID" value="XP_014244330.1"/>
    <property type="gene ID" value="LOC106663756"/>
</dbReference>
<evidence type="ECO:0000313" key="5">
    <source>
        <dbReference type="EnsemblMetazoa" id="XP_014244330.1"/>
    </source>
</evidence>
<proteinExistence type="inferred from homology"/>
<keyword evidence="1 4" id="KW-0732">Signal</keyword>
<organism evidence="5 6">
    <name type="scientific">Cimex lectularius</name>
    <name type="common">Bed bug</name>
    <name type="synonym">Acanthia lectularia</name>
    <dbReference type="NCBI Taxonomy" id="79782"/>
    <lineage>
        <taxon>Eukaryota</taxon>
        <taxon>Metazoa</taxon>
        <taxon>Ecdysozoa</taxon>
        <taxon>Arthropoda</taxon>
        <taxon>Hexapoda</taxon>
        <taxon>Insecta</taxon>
        <taxon>Pterygota</taxon>
        <taxon>Neoptera</taxon>
        <taxon>Paraneoptera</taxon>
        <taxon>Hemiptera</taxon>
        <taxon>Heteroptera</taxon>
        <taxon>Panheteroptera</taxon>
        <taxon>Cimicomorpha</taxon>
        <taxon>Cimicidae</taxon>
        <taxon>Cimex</taxon>
    </lineage>
</organism>
<dbReference type="KEGG" id="clec:106663756"/>
<evidence type="ECO:0000256" key="1">
    <source>
        <dbReference type="ARBA" id="ARBA00022729"/>
    </source>
</evidence>
<dbReference type="PANTHER" id="PTHR11008">
    <property type="entry name" value="PROTEIN TAKEOUT-LIKE PROTEIN"/>
    <property type="match status" value="1"/>
</dbReference>
<dbReference type="OMA" id="CVALFCC"/>
<dbReference type="Gene3D" id="3.15.10.30">
    <property type="entry name" value="Haemolymph juvenile hormone binding protein"/>
    <property type="match status" value="1"/>
</dbReference>